<organism evidence="2">
    <name type="scientific">Aplanochytrium stocchinoi</name>
    <dbReference type="NCBI Taxonomy" id="215587"/>
    <lineage>
        <taxon>Eukaryota</taxon>
        <taxon>Sar</taxon>
        <taxon>Stramenopiles</taxon>
        <taxon>Bigyra</taxon>
        <taxon>Labyrinthulomycetes</taxon>
        <taxon>Thraustochytrida</taxon>
        <taxon>Thraustochytriidae</taxon>
        <taxon>Aplanochytrium</taxon>
    </lineage>
</organism>
<evidence type="ECO:0008006" key="3">
    <source>
        <dbReference type="Google" id="ProtNLM"/>
    </source>
</evidence>
<dbReference type="GO" id="GO:0043022">
    <property type="term" value="F:ribosome binding"/>
    <property type="evidence" value="ECO:0007669"/>
    <property type="project" value="TreeGrafter"/>
</dbReference>
<dbReference type="GO" id="GO:0008312">
    <property type="term" value="F:7S RNA binding"/>
    <property type="evidence" value="ECO:0007669"/>
    <property type="project" value="TreeGrafter"/>
</dbReference>
<accession>A0A7S3UZI8</accession>
<dbReference type="GO" id="GO:0006614">
    <property type="term" value="P:SRP-dependent cotranslational protein targeting to membrane"/>
    <property type="evidence" value="ECO:0007669"/>
    <property type="project" value="InterPro"/>
</dbReference>
<evidence type="ECO:0000256" key="1">
    <source>
        <dbReference type="SAM" id="MobiDB-lite"/>
    </source>
</evidence>
<dbReference type="InterPro" id="IPR019734">
    <property type="entry name" value="TPR_rpt"/>
</dbReference>
<dbReference type="PANTHER" id="PTHR14094:SF9">
    <property type="entry name" value="SIGNAL RECOGNITION PARTICLE SUBUNIT SRP72"/>
    <property type="match status" value="1"/>
</dbReference>
<feature type="region of interest" description="Disordered" evidence="1">
    <location>
        <begin position="372"/>
        <end position="410"/>
    </location>
</feature>
<reference evidence="2" key="1">
    <citation type="submission" date="2021-01" db="EMBL/GenBank/DDBJ databases">
        <authorList>
            <person name="Corre E."/>
            <person name="Pelletier E."/>
            <person name="Niang G."/>
            <person name="Scheremetjew M."/>
            <person name="Finn R."/>
            <person name="Kale V."/>
            <person name="Holt S."/>
            <person name="Cochrane G."/>
            <person name="Meng A."/>
            <person name="Brown T."/>
            <person name="Cohen L."/>
        </authorList>
    </citation>
    <scope>NUCLEOTIDE SEQUENCE</scope>
    <source>
        <strain evidence="2">GSBS06</strain>
    </source>
</reference>
<evidence type="ECO:0000313" key="2">
    <source>
        <dbReference type="EMBL" id="CAE0442348.1"/>
    </source>
</evidence>
<feature type="compositionally biased region" description="Basic and acidic residues" evidence="1">
    <location>
        <begin position="372"/>
        <end position="398"/>
    </location>
</feature>
<dbReference type="PANTHER" id="PTHR14094">
    <property type="entry name" value="SIGNAL RECOGNITION PARTICLE 72"/>
    <property type="match status" value="1"/>
</dbReference>
<protein>
    <recommendedName>
        <fullName evidence="3">Signal recognition particle subunit SRP72</fullName>
    </recommendedName>
</protein>
<dbReference type="AlphaFoldDB" id="A0A7S3UZI8"/>
<dbReference type="GO" id="GO:0005786">
    <property type="term" value="C:signal recognition particle, endoplasmic reticulum targeting"/>
    <property type="evidence" value="ECO:0007669"/>
    <property type="project" value="TreeGrafter"/>
</dbReference>
<dbReference type="Gene3D" id="1.25.40.10">
    <property type="entry name" value="Tetratricopeptide repeat domain"/>
    <property type="match status" value="1"/>
</dbReference>
<gene>
    <name evidence="2" type="ORF">ASTO00021_LOCUS12459</name>
</gene>
<dbReference type="SUPFAM" id="SSF48452">
    <property type="entry name" value="TPR-like"/>
    <property type="match status" value="1"/>
</dbReference>
<sequence>MEATGRLEEAEKMYLEALKNHPADVAAAAVAANNLLAVREKRELFDSYKRSRTNITPEAVAKLPLSSQKLVQFNKALLLLHMQKRTECRSYLQELAGKYPSSPVPHLIEAGLLYREKKIAKCEAFLIEKSNNSDGAVSEQYILTLAQIYVSSGNYTKAIERLRAIESLQHTPGMVATLVHLCETIGDIGQAEKVLSDAVEFNTNKNKHRLVKLLIASGDFFTKHGKHEQACKVYEMLMSDDFADIEEIQNAIPSRATAVRRRKSSTRSAGNAPNLASISEDAEQENARIAEKRLATKKKKFLKARAKRRELYIKSKFGDEFDASEHKVDPERWIPKRFRKGGKFFKKRRGEKLTGGQGAGDVLTQGALKLDARETAVKKEEEKNRKEEERMKANEANKKKAGRKKKGKKK</sequence>
<feature type="compositionally biased region" description="Basic residues" evidence="1">
    <location>
        <begin position="399"/>
        <end position="410"/>
    </location>
</feature>
<dbReference type="EMBL" id="HBIN01016396">
    <property type="protein sequence ID" value="CAE0442348.1"/>
    <property type="molecule type" value="Transcribed_RNA"/>
</dbReference>
<name>A0A7S3UZI8_9STRA</name>
<dbReference type="InterPro" id="IPR026270">
    <property type="entry name" value="SRP72"/>
</dbReference>
<dbReference type="InterPro" id="IPR011990">
    <property type="entry name" value="TPR-like_helical_dom_sf"/>
</dbReference>
<proteinExistence type="predicted"/>
<dbReference type="Pfam" id="PF13174">
    <property type="entry name" value="TPR_6"/>
    <property type="match status" value="1"/>
</dbReference>